<dbReference type="Gene3D" id="3.40.430.10">
    <property type="entry name" value="Dihydrofolate Reductase, subunit A"/>
    <property type="match status" value="1"/>
</dbReference>
<evidence type="ECO:0000256" key="1">
    <source>
        <dbReference type="ARBA" id="ARBA00003555"/>
    </source>
</evidence>
<dbReference type="EMBL" id="MU790597">
    <property type="protein sequence ID" value="KAJ3996926.1"/>
    <property type="molecule type" value="Genomic_DNA"/>
</dbReference>
<keyword evidence="7" id="KW-0521">NADP</keyword>
<sequence length="285" mass="31700">MTGPPTFLSSLLDRYKSSAGRSRPFVTLTFAQSLDAKIAGRGGKQLILSGRESMVMTHWMRTMHDGILIGIGTALNDDPQLNTRYLPPRDPDPSVNGHNHSYNLPRPIILDTKLRFDPHCKLLKNYTEDKGRRPWLICAEPSESNEKKEWMIRRNTLEKAGARVFPLEYDYDTQEYLPIPLVLQTIHRLGILSVMVEGGAQVIRSFLLQTVAQSASSLVDTVIITVAPIFVGEDGVSYNAGSGPVSVLQTYNLIILRRYLVKSSALKHASTAMFGQDTVVGLFLT</sequence>
<evidence type="ECO:0000256" key="9">
    <source>
        <dbReference type="ARBA" id="ARBA00030073"/>
    </source>
</evidence>
<evidence type="ECO:0000256" key="12">
    <source>
        <dbReference type="ARBA" id="ARBA00049020"/>
    </source>
</evidence>
<feature type="domain" description="Bacterial bifunctional deaminase-reductase C-terminal" evidence="13">
    <location>
        <begin position="24"/>
        <end position="246"/>
    </location>
</feature>
<evidence type="ECO:0000256" key="5">
    <source>
        <dbReference type="ARBA" id="ARBA00015035"/>
    </source>
</evidence>
<dbReference type="SUPFAM" id="SSF53597">
    <property type="entry name" value="Dihydrofolate reductase-like"/>
    <property type="match status" value="1"/>
</dbReference>
<evidence type="ECO:0000256" key="3">
    <source>
        <dbReference type="ARBA" id="ARBA00009723"/>
    </source>
</evidence>
<accession>A0ABQ8QEH3</accession>
<reference evidence="14" key="1">
    <citation type="submission" date="2022-08" db="EMBL/GenBank/DDBJ databases">
        <authorList>
            <consortium name="DOE Joint Genome Institute"/>
            <person name="Min B."/>
            <person name="Riley R."/>
            <person name="Sierra-Patev S."/>
            <person name="Naranjo-Ortiz M."/>
            <person name="Looney B."/>
            <person name="Konkel Z."/>
            <person name="Slot J.C."/>
            <person name="Sakamoto Y."/>
            <person name="Steenwyk J.L."/>
            <person name="Rokas A."/>
            <person name="Carro J."/>
            <person name="Camarero S."/>
            <person name="Ferreira P."/>
            <person name="Molpeceres G."/>
            <person name="Ruiz-Duenas F.J."/>
            <person name="Serrano A."/>
            <person name="Henrissat B."/>
            <person name="Drula E."/>
            <person name="Hughes K.W."/>
            <person name="Mata J.L."/>
            <person name="Ishikawa N.K."/>
            <person name="Vargas-Isla R."/>
            <person name="Ushijima S."/>
            <person name="Smith C.A."/>
            <person name="Ahrendt S."/>
            <person name="Andreopoulos W."/>
            <person name="He G."/>
            <person name="Labutti K."/>
            <person name="Lipzen A."/>
            <person name="Ng V."/>
            <person name="Sandor L."/>
            <person name="Barry K."/>
            <person name="Martinez A.T."/>
            <person name="Xiao Y."/>
            <person name="Gibbons J.G."/>
            <person name="Terashima K."/>
            <person name="Hibbett D.S."/>
            <person name="Grigoriev I.V."/>
        </authorList>
    </citation>
    <scope>NUCLEOTIDE SEQUENCE</scope>
    <source>
        <strain evidence="14">TFB10827</strain>
    </source>
</reference>
<dbReference type="InterPro" id="IPR050765">
    <property type="entry name" value="Riboflavin_Biosynth_HTPR"/>
</dbReference>
<evidence type="ECO:0000313" key="15">
    <source>
        <dbReference type="Proteomes" id="UP001163828"/>
    </source>
</evidence>
<dbReference type="PANTHER" id="PTHR38011:SF7">
    <property type="entry name" value="2,5-DIAMINO-6-RIBOSYLAMINO-4(3H)-PYRIMIDINONE 5'-PHOSPHATE REDUCTASE"/>
    <property type="match status" value="1"/>
</dbReference>
<keyword evidence="8" id="KW-0560">Oxidoreductase</keyword>
<evidence type="ECO:0000256" key="2">
    <source>
        <dbReference type="ARBA" id="ARBA00005104"/>
    </source>
</evidence>
<protein>
    <recommendedName>
        <fullName evidence="5">2,5-diamino-6-ribosylamino-4(3H)-pyrimidinone 5'-phosphate reductase</fullName>
        <ecNumber evidence="4">1.1.1.302</ecNumber>
    </recommendedName>
    <alternativeName>
        <fullName evidence="10">2,5-diamino-6-(5-phospho-D-ribosylamino)pyrimidin-4(3H)-one reductase</fullName>
    </alternativeName>
    <alternativeName>
        <fullName evidence="9">2,5-diamino-6-ribitylamino-4(3H)-pyrimidinone 5'-phosphate synthase</fullName>
    </alternativeName>
</protein>
<comment type="pathway">
    <text evidence="2">Cofactor biosynthesis; riboflavin biosynthesis.</text>
</comment>
<organism evidence="14 15">
    <name type="scientific">Lentinula boryana</name>
    <dbReference type="NCBI Taxonomy" id="40481"/>
    <lineage>
        <taxon>Eukaryota</taxon>
        <taxon>Fungi</taxon>
        <taxon>Dikarya</taxon>
        <taxon>Basidiomycota</taxon>
        <taxon>Agaricomycotina</taxon>
        <taxon>Agaricomycetes</taxon>
        <taxon>Agaricomycetidae</taxon>
        <taxon>Agaricales</taxon>
        <taxon>Marasmiineae</taxon>
        <taxon>Omphalotaceae</taxon>
        <taxon>Lentinula</taxon>
    </lineage>
</organism>
<evidence type="ECO:0000256" key="7">
    <source>
        <dbReference type="ARBA" id="ARBA00022857"/>
    </source>
</evidence>
<evidence type="ECO:0000256" key="4">
    <source>
        <dbReference type="ARBA" id="ARBA00012851"/>
    </source>
</evidence>
<evidence type="ECO:0000313" key="14">
    <source>
        <dbReference type="EMBL" id="KAJ3996926.1"/>
    </source>
</evidence>
<comment type="function">
    <text evidence="1">Catalyzes an early step in riboflavin biosynthesis, the NADPH-dependent reduction of the ribose side chain of 2,5-diamino-6-ribosylamino-4(3H)-pyrimidinone 5'-phosphate, yielding 2,5-diamino-6-ribitylamino-4(3H)-pyrimidinone 5'-phosphate.</text>
</comment>
<proteinExistence type="inferred from homology"/>
<dbReference type="Pfam" id="PF01872">
    <property type="entry name" value="RibD_C"/>
    <property type="match status" value="1"/>
</dbReference>
<evidence type="ECO:0000256" key="6">
    <source>
        <dbReference type="ARBA" id="ARBA00022619"/>
    </source>
</evidence>
<comment type="similarity">
    <text evidence="3">Belongs to the HTP reductase family.</text>
</comment>
<comment type="catalytic activity">
    <reaction evidence="11">
        <text>2,5-diamino-6-(1-D-ribitylamino)pyrimidin-4(3H)-one 5'-phosphate + NAD(+) = 2,5-diamino-6-(1-D-ribosylamino)pyrimidin-4(3H)-one 5'-phosphate + NADH + H(+)</text>
        <dbReference type="Rhea" id="RHEA:27274"/>
        <dbReference type="ChEBI" id="CHEBI:15378"/>
        <dbReference type="ChEBI" id="CHEBI:57540"/>
        <dbReference type="ChEBI" id="CHEBI:57945"/>
        <dbReference type="ChEBI" id="CHEBI:58890"/>
        <dbReference type="ChEBI" id="CHEBI:59545"/>
        <dbReference type="EC" id="1.1.1.302"/>
    </reaction>
</comment>
<dbReference type="PANTHER" id="PTHR38011">
    <property type="entry name" value="DIHYDROFOLATE REDUCTASE FAMILY PROTEIN (AFU_ORTHOLOGUE AFUA_8G06820)"/>
    <property type="match status" value="1"/>
</dbReference>
<gene>
    <name evidence="14" type="ORF">F5050DRAFT_1570495</name>
</gene>
<evidence type="ECO:0000256" key="10">
    <source>
        <dbReference type="ARBA" id="ARBA00031630"/>
    </source>
</evidence>
<comment type="catalytic activity">
    <reaction evidence="12">
        <text>2,5-diamino-6-(1-D-ribitylamino)pyrimidin-4(3H)-one 5'-phosphate + NADP(+) = 2,5-diamino-6-(1-D-ribosylamino)pyrimidin-4(3H)-one 5'-phosphate + NADPH + H(+)</text>
        <dbReference type="Rhea" id="RHEA:27278"/>
        <dbReference type="ChEBI" id="CHEBI:15378"/>
        <dbReference type="ChEBI" id="CHEBI:57783"/>
        <dbReference type="ChEBI" id="CHEBI:58349"/>
        <dbReference type="ChEBI" id="CHEBI:58890"/>
        <dbReference type="ChEBI" id="CHEBI:59545"/>
        <dbReference type="EC" id="1.1.1.302"/>
    </reaction>
</comment>
<keyword evidence="15" id="KW-1185">Reference proteome</keyword>
<dbReference type="InterPro" id="IPR002734">
    <property type="entry name" value="RibDG_C"/>
</dbReference>
<evidence type="ECO:0000259" key="13">
    <source>
        <dbReference type="Pfam" id="PF01872"/>
    </source>
</evidence>
<evidence type="ECO:0000256" key="11">
    <source>
        <dbReference type="ARBA" id="ARBA00047550"/>
    </source>
</evidence>
<dbReference type="Proteomes" id="UP001163828">
    <property type="component" value="Unassembled WGS sequence"/>
</dbReference>
<comment type="caution">
    <text evidence="14">The sequence shown here is derived from an EMBL/GenBank/DDBJ whole genome shotgun (WGS) entry which is preliminary data.</text>
</comment>
<name>A0ABQ8QEH3_9AGAR</name>
<evidence type="ECO:0000256" key="8">
    <source>
        <dbReference type="ARBA" id="ARBA00023002"/>
    </source>
</evidence>
<dbReference type="InterPro" id="IPR024072">
    <property type="entry name" value="DHFR-like_dom_sf"/>
</dbReference>
<dbReference type="EC" id="1.1.1.302" evidence="4"/>
<keyword evidence="6" id="KW-0686">Riboflavin biosynthesis</keyword>